<organism evidence="1 2">
    <name type="scientific">Amycolatopsis samaneae</name>
    <dbReference type="NCBI Taxonomy" id="664691"/>
    <lineage>
        <taxon>Bacteria</taxon>
        <taxon>Bacillati</taxon>
        <taxon>Actinomycetota</taxon>
        <taxon>Actinomycetes</taxon>
        <taxon>Pseudonocardiales</taxon>
        <taxon>Pseudonocardiaceae</taxon>
        <taxon>Amycolatopsis</taxon>
    </lineage>
</organism>
<reference evidence="2" key="1">
    <citation type="journal article" date="2019" name="Int. J. Syst. Evol. Microbiol.">
        <title>The Global Catalogue of Microorganisms (GCM) 10K type strain sequencing project: providing services to taxonomists for standard genome sequencing and annotation.</title>
        <authorList>
            <consortium name="The Broad Institute Genomics Platform"/>
            <consortium name="The Broad Institute Genome Sequencing Center for Infectious Disease"/>
            <person name="Wu L."/>
            <person name="Ma J."/>
        </authorList>
    </citation>
    <scope>NUCLEOTIDE SEQUENCE [LARGE SCALE GENOMIC DNA]</scope>
    <source>
        <strain evidence="2">CGMCC 4.7643</strain>
    </source>
</reference>
<gene>
    <name evidence="1" type="ORF">ACFSYJ_26085</name>
</gene>
<dbReference type="EMBL" id="JBHUKU010000014">
    <property type="protein sequence ID" value="MFD2462104.1"/>
    <property type="molecule type" value="Genomic_DNA"/>
</dbReference>
<name>A0ABW5GMK5_9PSEU</name>
<dbReference type="Proteomes" id="UP001597419">
    <property type="component" value="Unassembled WGS sequence"/>
</dbReference>
<comment type="caution">
    <text evidence="1">The sequence shown here is derived from an EMBL/GenBank/DDBJ whole genome shotgun (WGS) entry which is preliminary data.</text>
</comment>
<accession>A0ABW5GMK5</accession>
<evidence type="ECO:0000313" key="2">
    <source>
        <dbReference type="Proteomes" id="UP001597419"/>
    </source>
</evidence>
<dbReference type="RefSeq" id="WP_378214388.1">
    <property type="nucleotide sequence ID" value="NZ_JBHSBK010000034.1"/>
</dbReference>
<protein>
    <submittedName>
        <fullName evidence="1">Uncharacterized protein</fullName>
    </submittedName>
</protein>
<evidence type="ECO:0000313" key="1">
    <source>
        <dbReference type="EMBL" id="MFD2462104.1"/>
    </source>
</evidence>
<proteinExistence type="predicted"/>
<sequence length="64" mass="6867">MQADLELRGLEQLVKQWLWGPRQVGNALSNSTSSVSGRPGSALSWSSRAVMAAFAAVFCVSRSL</sequence>
<keyword evidence="2" id="KW-1185">Reference proteome</keyword>